<keyword evidence="3" id="KW-0614">Plasmid</keyword>
<dbReference type="EMBL" id="CP146992">
    <property type="protein sequence ID" value="WXA41885.1"/>
    <property type="molecule type" value="Genomic_DNA"/>
</dbReference>
<dbReference type="AlphaFoldDB" id="A0A1U7MA92"/>
<dbReference type="Proteomes" id="UP000186950">
    <property type="component" value="Plasmid pSSP59"/>
</dbReference>
<protein>
    <submittedName>
        <fullName evidence="2">SprT-like family protein</fullName>
    </submittedName>
</protein>
<dbReference type="InterPro" id="IPR006640">
    <property type="entry name" value="SprT-like_domain"/>
</dbReference>
<feature type="domain" description="SprT-like" evidence="1">
    <location>
        <begin position="19"/>
        <end position="122"/>
    </location>
</feature>
<evidence type="ECO:0000313" key="4">
    <source>
        <dbReference type="Proteomes" id="UP000186950"/>
    </source>
</evidence>
<dbReference type="OrthoDB" id="9787302at2"/>
<reference evidence="2 5" key="1">
    <citation type="submission" date="2016-01" db="EMBL/GenBank/DDBJ databases">
        <authorList>
            <person name="Brown R."/>
        </authorList>
    </citation>
    <scope>NUCLEOTIDE SEQUENCE [LARGE SCALE GENOMIC DNA]</scope>
    <source>
        <strain evidence="2">Sporomusa sphaeroides DSM 2875</strain>
    </source>
</reference>
<evidence type="ECO:0000259" key="1">
    <source>
        <dbReference type="Pfam" id="PF10263"/>
    </source>
</evidence>
<dbReference type="Proteomes" id="UP000245702">
    <property type="component" value="Unassembled WGS sequence"/>
</dbReference>
<evidence type="ECO:0000313" key="3">
    <source>
        <dbReference type="EMBL" id="WXA41885.1"/>
    </source>
</evidence>
<evidence type="ECO:0000313" key="5">
    <source>
        <dbReference type="Proteomes" id="UP000245702"/>
    </source>
</evidence>
<geneLocation type="plasmid" evidence="3 4">
    <name>pSSP59</name>
</geneLocation>
<dbReference type="GO" id="GO:0006950">
    <property type="term" value="P:response to stress"/>
    <property type="evidence" value="ECO:0007669"/>
    <property type="project" value="UniProtKB-ARBA"/>
</dbReference>
<organism evidence="3 4">
    <name type="scientific">Sporomusa sphaeroides DSM 2875</name>
    <dbReference type="NCBI Taxonomy" id="1337886"/>
    <lineage>
        <taxon>Bacteria</taxon>
        <taxon>Bacillati</taxon>
        <taxon>Bacillota</taxon>
        <taxon>Negativicutes</taxon>
        <taxon>Selenomonadales</taxon>
        <taxon>Sporomusaceae</taxon>
        <taxon>Sporomusa</taxon>
    </lineage>
</organism>
<name>A0A1U7MA92_9FIRM</name>
<dbReference type="Pfam" id="PF10263">
    <property type="entry name" value="SprT-like"/>
    <property type="match status" value="1"/>
</dbReference>
<sequence length="222" mass="25420">MYSTIQKKEPTHEQYTKYQELYNYFNQQLFNSKLPCIILNFSRKANVAGFFAPNRWISLQGKNKTHEISINPTYIASVEFIEVCQTLVHEQAHLWQMVFGKPSRSGYHNKEWANKMENIGLMPSSTGQEGGKKVGQKMSDYVIKGGKFEKAFVDLPKDLTLPWISNEFDSVVSNDEDGSDPKPPKIKSKIKYSCPGCTLNVWGKPNIKVYCKSCESYLEPIE</sequence>
<evidence type="ECO:0000313" key="2">
    <source>
        <dbReference type="EMBL" id="CVK21652.1"/>
    </source>
</evidence>
<reference evidence="3" key="2">
    <citation type="submission" date="2024-03" db="EMBL/GenBank/DDBJ databases">
        <title>Complete genome sequence of Sporomusa sphaeroides DSM 2875T isolated from mud of the Leine river and Sporomusa ovata DSM 2662T isolated from sugar beet leaf silage.</title>
        <authorList>
            <person name="Boeer T."/>
            <person name="Lueschen A."/>
            <person name="Daniel R."/>
            <person name="Poehlein A."/>
        </authorList>
    </citation>
    <scope>NUCLEOTIDE SEQUENCE</scope>
    <source>
        <strain evidence="3">DSM 2875</strain>
        <plasmid evidence="3">pSSP59</plasmid>
    </source>
</reference>
<gene>
    <name evidence="3" type="ORF">SPSPH_046970</name>
    <name evidence="2" type="ORF">SSPH_04347</name>
</gene>
<dbReference type="RefSeq" id="WP_075758168.1">
    <property type="nucleotide sequence ID" value="NZ_CP146992.1"/>
</dbReference>
<dbReference type="EMBL" id="FCOW01000042">
    <property type="protein sequence ID" value="CVK21652.1"/>
    <property type="molecule type" value="Genomic_DNA"/>
</dbReference>
<dbReference type="KEGG" id="ssph:SPSPH_046970"/>
<accession>A0A1U7MA92</accession>
<proteinExistence type="predicted"/>
<keyword evidence="5" id="KW-1185">Reference proteome</keyword>